<organism evidence="1 2">
    <name type="scientific">Paenibacillus antibioticophila</name>
    <dbReference type="NCBI Taxonomy" id="1274374"/>
    <lineage>
        <taxon>Bacteria</taxon>
        <taxon>Bacillati</taxon>
        <taxon>Bacillota</taxon>
        <taxon>Bacilli</taxon>
        <taxon>Bacillales</taxon>
        <taxon>Paenibacillaceae</taxon>
        <taxon>Paenibacillus</taxon>
    </lineage>
</organism>
<evidence type="ECO:0000313" key="2">
    <source>
        <dbReference type="Proteomes" id="UP000681162"/>
    </source>
</evidence>
<dbReference type="AlphaFoldDB" id="A0A919XPY6"/>
<reference evidence="1 2" key="1">
    <citation type="submission" date="2021-03" db="EMBL/GenBank/DDBJ databases">
        <title>Antimicrobial resistance genes in bacteria isolated from Japanese honey, and their potential for conferring macrolide and lincosamide resistance in the American foulbrood pathogen Paenibacillus larvae.</title>
        <authorList>
            <person name="Okamoto M."/>
            <person name="Kumagai M."/>
            <person name="Kanamori H."/>
            <person name="Takamatsu D."/>
        </authorList>
    </citation>
    <scope>NUCLEOTIDE SEQUENCE [LARGE SCALE GENOMIC DNA]</scope>
    <source>
        <strain evidence="1 2">J41TS12</strain>
    </source>
</reference>
<dbReference type="RefSeq" id="WP_212939164.1">
    <property type="nucleotide sequence ID" value="NZ_BORR01000005.1"/>
</dbReference>
<dbReference type="Proteomes" id="UP000681162">
    <property type="component" value="Unassembled WGS sequence"/>
</dbReference>
<sequence length="143" mass="16127">MKFSEFEAETWDEMKQFFDTCLLPVTGLTGSEAPHKAAERLEQLRDIMDWIESPFQGRVVTYPAVQYGGAEAADQINKIVQGVRQAGFNYVVVASTVEELNEELLPEANLIVTPQRYAQSAGQHKSQNPAVKEQILRLWQEGK</sequence>
<evidence type="ECO:0008006" key="3">
    <source>
        <dbReference type="Google" id="ProtNLM"/>
    </source>
</evidence>
<evidence type="ECO:0000313" key="1">
    <source>
        <dbReference type="EMBL" id="GIO36844.1"/>
    </source>
</evidence>
<comment type="caution">
    <text evidence="1">The sequence shown here is derived from an EMBL/GenBank/DDBJ whole genome shotgun (WGS) entry which is preliminary data.</text>
</comment>
<proteinExistence type="predicted"/>
<dbReference type="EMBL" id="BORR01000005">
    <property type="protein sequence ID" value="GIO36844.1"/>
    <property type="molecule type" value="Genomic_DNA"/>
</dbReference>
<accession>A0A919XPY6</accession>
<dbReference type="InterPro" id="IPR019615">
    <property type="entry name" value="DUF2487"/>
</dbReference>
<gene>
    <name evidence="1" type="ORF">J41TS12_17050</name>
</gene>
<protein>
    <recommendedName>
        <fullName evidence="3">DUF2487 family protein</fullName>
    </recommendedName>
</protein>
<dbReference type="Pfam" id="PF10673">
    <property type="entry name" value="DUF2487"/>
    <property type="match status" value="1"/>
</dbReference>
<name>A0A919XPY6_9BACL</name>
<keyword evidence="2" id="KW-1185">Reference proteome</keyword>